<keyword evidence="3" id="KW-0808">Transferase</keyword>
<reference evidence="4" key="1">
    <citation type="journal article" date="2019" name="Int. J. Syst. Evol. Microbiol.">
        <title>The Global Catalogue of Microorganisms (GCM) 10K type strain sequencing project: providing services to taxonomists for standard genome sequencing and annotation.</title>
        <authorList>
            <consortium name="The Broad Institute Genomics Platform"/>
            <consortium name="The Broad Institute Genome Sequencing Center for Infectious Disease"/>
            <person name="Wu L."/>
            <person name="Ma J."/>
        </authorList>
    </citation>
    <scope>NUCLEOTIDE SEQUENCE [LARGE SCALE GENOMIC DNA]</scope>
    <source>
        <strain evidence="4">JCM 12125</strain>
    </source>
</reference>
<dbReference type="PANTHER" id="PTHR23028:SF53">
    <property type="entry name" value="ACYL_TRANSF_3 DOMAIN-CONTAINING PROTEIN"/>
    <property type="match status" value="1"/>
</dbReference>
<feature type="domain" description="Acyltransferase 3" evidence="2">
    <location>
        <begin position="30"/>
        <end position="362"/>
    </location>
</feature>
<dbReference type="InterPro" id="IPR002656">
    <property type="entry name" value="Acyl_transf_3_dom"/>
</dbReference>
<keyword evidence="1" id="KW-1133">Transmembrane helix</keyword>
<evidence type="ECO:0000313" key="4">
    <source>
        <dbReference type="Proteomes" id="UP001596152"/>
    </source>
</evidence>
<gene>
    <name evidence="3" type="ORF">ACFPIE_05360</name>
</gene>
<dbReference type="GO" id="GO:0016746">
    <property type="term" value="F:acyltransferase activity"/>
    <property type="evidence" value="ECO:0007669"/>
    <property type="project" value="UniProtKB-KW"/>
</dbReference>
<feature type="transmembrane region" description="Helical" evidence="1">
    <location>
        <begin position="65"/>
        <end position="85"/>
    </location>
</feature>
<feature type="transmembrane region" description="Helical" evidence="1">
    <location>
        <begin position="276"/>
        <end position="292"/>
    </location>
</feature>
<keyword evidence="4" id="KW-1185">Reference proteome</keyword>
<feature type="transmembrane region" description="Helical" evidence="1">
    <location>
        <begin position="34"/>
        <end position="53"/>
    </location>
</feature>
<feature type="transmembrane region" description="Helical" evidence="1">
    <location>
        <begin position="252"/>
        <end position="270"/>
    </location>
</feature>
<sequence>MNILKAGGPARRPIALADPARSVFPDRLPALTSIRFWLALGVVLFHYQLNIVAEGEQGLALIERARLAVDFFFILSGFVLAHAYGSQVEDGSYSHRRFLIARLARIYPAHLAMLGLMLLIVLTALLSGQPFDIESYGPEGFLSALFLTHAWIPSLAPNEWNGPSWSLSAEWAAYLAFPIFAWAGLKVRRNPWIVTGVAATLFLGLDAFYRWRFGDLLTHAELNFGVLRIVPEFLLGVGLYRLGERLRWSRGMTVAMATGSIAALIGLMSVGADERLIVFSASLVILSLAMLARTQADQVFAHPWLLEAGEASYALYLVHLPLLILWKNGMALFTGIDSSYRMSFPEAGVLLLLTLACAFALHAFVERPARRWIRKRFLFSDAVR</sequence>
<name>A0ABW0FPI5_9CAUL</name>
<dbReference type="RefSeq" id="WP_374038856.1">
    <property type="nucleotide sequence ID" value="NZ_CP169082.1"/>
</dbReference>
<dbReference type="Pfam" id="PF01757">
    <property type="entry name" value="Acyl_transf_3"/>
    <property type="match status" value="1"/>
</dbReference>
<dbReference type="Proteomes" id="UP001596152">
    <property type="component" value="Unassembled WGS sequence"/>
</dbReference>
<organism evidence="3 4">
    <name type="scientific">Brevundimonas staleyi</name>
    <dbReference type="NCBI Taxonomy" id="74326"/>
    <lineage>
        <taxon>Bacteria</taxon>
        <taxon>Pseudomonadati</taxon>
        <taxon>Pseudomonadota</taxon>
        <taxon>Alphaproteobacteria</taxon>
        <taxon>Caulobacterales</taxon>
        <taxon>Caulobacteraceae</taxon>
        <taxon>Brevundimonas</taxon>
    </lineage>
</organism>
<comment type="caution">
    <text evidence="3">The sequence shown here is derived from an EMBL/GenBank/DDBJ whole genome shotgun (WGS) entry which is preliminary data.</text>
</comment>
<feature type="transmembrane region" description="Helical" evidence="1">
    <location>
        <begin position="222"/>
        <end position="240"/>
    </location>
</feature>
<feature type="transmembrane region" description="Helical" evidence="1">
    <location>
        <begin position="168"/>
        <end position="185"/>
    </location>
</feature>
<evidence type="ECO:0000313" key="3">
    <source>
        <dbReference type="EMBL" id="MFC5343334.1"/>
    </source>
</evidence>
<proteinExistence type="predicted"/>
<dbReference type="PANTHER" id="PTHR23028">
    <property type="entry name" value="ACETYLTRANSFERASE"/>
    <property type="match status" value="1"/>
</dbReference>
<keyword evidence="3" id="KW-0012">Acyltransferase</keyword>
<protein>
    <submittedName>
        <fullName evidence="3">Acyltransferase family protein</fullName>
        <ecNumber evidence="3">2.3.-.-</ecNumber>
    </submittedName>
</protein>
<dbReference type="EMBL" id="JBHSLF010000011">
    <property type="protein sequence ID" value="MFC5343334.1"/>
    <property type="molecule type" value="Genomic_DNA"/>
</dbReference>
<feature type="transmembrane region" description="Helical" evidence="1">
    <location>
        <begin position="105"/>
        <end position="128"/>
    </location>
</feature>
<evidence type="ECO:0000259" key="2">
    <source>
        <dbReference type="Pfam" id="PF01757"/>
    </source>
</evidence>
<dbReference type="InterPro" id="IPR050879">
    <property type="entry name" value="Acyltransferase_3"/>
</dbReference>
<accession>A0ABW0FPI5</accession>
<dbReference type="EC" id="2.3.-.-" evidence="3"/>
<feature type="transmembrane region" description="Helical" evidence="1">
    <location>
        <begin position="313"/>
        <end position="336"/>
    </location>
</feature>
<evidence type="ECO:0000256" key="1">
    <source>
        <dbReference type="SAM" id="Phobius"/>
    </source>
</evidence>
<feature type="transmembrane region" description="Helical" evidence="1">
    <location>
        <begin position="348"/>
        <end position="365"/>
    </location>
</feature>
<feature type="transmembrane region" description="Helical" evidence="1">
    <location>
        <begin position="192"/>
        <end position="210"/>
    </location>
</feature>
<keyword evidence="1" id="KW-0812">Transmembrane</keyword>
<keyword evidence="1" id="KW-0472">Membrane</keyword>